<accession>A0A6P1VRQ5</accession>
<protein>
    <submittedName>
        <fullName evidence="7">Sigma-70 family RNA polymerase sigma factor</fullName>
    </submittedName>
</protein>
<sequence length="203" mass="23552">MDQKEDHKRTDQTVVEKVLRGDTKAFSVIIKNTEGLVAQIIFKMIPNHDDRKDIAQDVYLKVFQKLASFKFEAKLSTWIGQITYNTCVNFLEKKKLPLVDIATLEQETDEEGADRWNNLLNPFDNDIEKYLINKEFSQILAVGIDRLPPLYKTLITLYHTEELSCAEIAQIVQLPEGTVKSYLFRARRALRDQVVRIYNKGML</sequence>
<feature type="domain" description="RNA polymerase sigma factor 70 region 4 type 2" evidence="6">
    <location>
        <begin position="144"/>
        <end position="190"/>
    </location>
</feature>
<dbReference type="GO" id="GO:0006352">
    <property type="term" value="P:DNA-templated transcription initiation"/>
    <property type="evidence" value="ECO:0007669"/>
    <property type="project" value="InterPro"/>
</dbReference>
<evidence type="ECO:0000256" key="4">
    <source>
        <dbReference type="ARBA" id="ARBA00023163"/>
    </source>
</evidence>
<evidence type="ECO:0000313" key="8">
    <source>
        <dbReference type="Proteomes" id="UP000464577"/>
    </source>
</evidence>
<dbReference type="InterPro" id="IPR014284">
    <property type="entry name" value="RNA_pol_sigma-70_dom"/>
</dbReference>
<evidence type="ECO:0000313" key="7">
    <source>
        <dbReference type="EMBL" id="QHV95375.1"/>
    </source>
</evidence>
<dbReference type="InterPro" id="IPR013249">
    <property type="entry name" value="RNA_pol_sigma70_r4_t2"/>
</dbReference>
<comment type="similarity">
    <text evidence="1">Belongs to the sigma-70 factor family. ECF subfamily.</text>
</comment>
<dbReference type="Gene3D" id="1.10.10.10">
    <property type="entry name" value="Winged helix-like DNA-binding domain superfamily/Winged helix DNA-binding domain"/>
    <property type="match status" value="1"/>
</dbReference>
<dbReference type="InterPro" id="IPR036388">
    <property type="entry name" value="WH-like_DNA-bd_sf"/>
</dbReference>
<dbReference type="GO" id="GO:0003677">
    <property type="term" value="F:DNA binding"/>
    <property type="evidence" value="ECO:0007669"/>
    <property type="project" value="InterPro"/>
</dbReference>
<name>A0A6P1VRQ5_9BACT</name>
<dbReference type="PANTHER" id="PTHR43133:SF51">
    <property type="entry name" value="RNA POLYMERASE SIGMA FACTOR"/>
    <property type="match status" value="1"/>
</dbReference>
<reference evidence="7 8" key="1">
    <citation type="submission" date="2019-11" db="EMBL/GenBank/DDBJ databases">
        <title>Spirosoma endbachense sp. nov., isolated from a natural salt meadow.</title>
        <authorList>
            <person name="Rojas J."/>
            <person name="Ambika Manirajan B."/>
            <person name="Ratering S."/>
            <person name="Suarez C."/>
            <person name="Geissler-Plaum R."/>
            <person name="Schnell S."/>
        </authorList>
    </citation>
    <scope>NUCLEOTIDE SEQUENCE [LARGE SCALE GENOMIC DNA]</scope>
    <source>
        <strain evidence="7 8">I-24</strain>
    </source>
</reference>
<keyword evidence="4" id="KW-0804">Transcription</keyword>
<dbReference type="KEGG" id="senf:GJR95_10295"/>
<dbReference type="SUPFAM" id="SSF88946">
    <property type="entry name" value="Sigma2 domain of RNA polymerase sigma factors"/>
    <property type="match status" value="1"/>
</dbReference>
<evidence type="ECO:0000256" key="3">
    <source>
        <dbReference type="ARBA" id="ARBA00023082"/>
    </source>
</evidence>
<evidence type="ECO:0000259" key="5">
    <source>
        <dbReference type="Pfam" id="PF04542"/>
    </source>
</evidence>
<dbReference type="InterPro" id="IPR007627">
    <property type="entry name" value="RNA_pol_sigma70_r2"/>
</dbReference>
<gene>
    <name evidence="7" type="ORF">GJR95_10295</name>
</gene>
<dbReference type="SUPFAM" id="SSF88659">
    <property type="entry name" value="Sigma3 and sigma4 domains of RNA polymerase sigma factors"/>
    <property type="match status" value="1"/>
</dbReference>
<dbReference type="AlphaFoldDB" id="A0A6P1VRQ5"/>
<keyword evidence="3" id="KW-0731">Sigma factor</keyword>
<evidence type="ECO:0000256" key="1">
    <source>
        <dbReference type="ARBA" id="ARBA00010641"/>
    </source>
</evidence>
<keyword evidence="8" id="KW-1185">Reference proteome</keyword>
<dbReference type="Pfam" id="PF08281">
    <property type="entry name" value="Sigma70_r4_2"/>
    <property type="match status" value="1"/>
</dbReference>
<dbReference type="NCBIfam" id="TIGR02937">
    <property type="entry name" value="sigma70-ECF"/>
    <property type="match status" value="1"/>
</dbReference>
<dbReference type="RefSeq" id="WP_162385787.1">
    <property type="nucleotide sequence ID" value="NZ_CP045997.1"/>
</dbReference>
<keyword evidence="2" id="KW-0805">Transcription regulation</keyword>
<dbReference type="InterPro" id="IPR013325">
    <property type="entry name" value="RNA_pol_sigma_r2"/>
</dbReference>
<evidence type="ECO:0000256" key="2">
    <source>
        <dbReference type="ARBA" id="ARBA00023015"/>
    </source>
</evidence>
<evidence type="ECO:0000259" key="6">
    <source>
        <dbReference type="Pfam" id="PF08281"/>
    </source>
</evidence>
<proteinExistence type="inferred from homology"/>
<dbReference type="Pfam" id="PF04542">
    <property type="entry name" value="Sigma70_r2"/>
    <property type="match status" value="1"/>
</dbReference>
<dbReference type="Gene3D" id="1.10.1740.10">
    <property type="match status" value="1"/>
</dbReference>
<organism evidence="7 8">
    <name type="scientific">Spirosoma endbachense</name>
    <dbReference type="NCBI Taxonomy" id="2666025"/>
    <lineage>
        <taxon>Bacteria</taxon>
        <taxon>Pseudomonadati</taxon>
        <taxon>Bacteroidota</taxon>
        <taxon>Cytophagia</taxon>
        <taxon>Cytophagales</taxon>
        <taxon>Cytophagaceae</taxon>
        <taxon>Spirosoma</taxon>
    </lineage>
</organism>
<dbReference type="GO" id="GO:0016987">
    <property type="term" value="F:sigma factor activity"/>
    <property type="evidence" value="ECO:0007669"/>
    <property type="project" value="UniProtKB-KW"/>
</dbReference>
<dbReference type="EMBL" id="CP045997">
    <property type="protein sequence ID" value="QHV95375.1"/>
    <property type="molecule type" value="Genomic_DNA"/>
</dbReference>
<dbReference type="PANTHER" id="PTHR43133">
    <property type="entry name" value="RNA POLYMERASE ECF-TYPE SIGMA FACTO"/>
    <property type="match status" value="1"/>
</dbReference>
<dbReference type="CDD" id="cd06171">
    <property type="entry name" value="Sigma70_r4"/>
    <property type="match status" value="1"/>
</dbReference>
<dbReference type="InterPro" id="IPR013324">
    <property type="entry name" value="RNA_pol_sigma_r3/r4-like"/>
</dbReference>
<dbReference type="InterPro" id="IPR039425">
    <property type="entry name" value="RNA_pol_sigma-70-like"/>
</dbReference>
<dbReference type="Proteomes" id="UP000464577">
    <property type="component" value="Chromosome"/>
</dbReference>
<feature type="domain" description="RNA polymerase sigma-70 region 2" evidence="5">
    <location>
        <begin position="33"/>
        <end position="95"/>
    </location>
</feature>